<evidence type="ECO:0000256" key="1">
    <source>
        <dbReference type="ARBA" id="ARBA00023002"/>
    </source>
</evidence>
<proteinExistence type="predicted"/>
<dbReference type="Proteomes" id="UP000614469">
    <property type="component" value="Unassembled WGS sequence"/>
</dbReference>
<dbReference type="PANTHER" id="PTHR35176">
    <property type="entry name" value="HEME OXYGENASE HI_0854-RELATED"/>
    <property type="match status" value="1"/>
</dbReference>
<organism evidence="2 3">
    <name type="scientific">Candidatus Desulfolinea nitratireducens</name>
    <dbReference type="NCBI Taxonomy" id="2841698"/>
    <lineage>
        <taxon>Bacteria</taxon>
        <taxon>Bacillati</taxon>
        <taxon>Chloroflexota</taxon>
        <taxon>Anaerolineae</taxon>
        <taxon>Anaerolineales</taxon>
        <taxon>Anaerolineales incertae sedis</taxon>
        <taxon>Candidatus Desulfolinea</taxon>
    </lineage>
</organism>
<dbReference type="InterPro" id="IPR019965">
    <property type="entry name" value="PPOX_F420-dep_Rv2061_put"/>
</dbReference>
<dbReference type="InterPro" id="IPR052019">
    <property type="entry name" value="F420H2_bilvrd_red/Heme_oxyg"/>
</dbReference>
<dbReference type="AlphaFoldDB" id="A0A8J6TJC8"/>
<accession>A0A8J6TJC8</accession>
<protein>
    <submittedName>
        <fullName evidence="2">PPOX class F420-dependent oxidoreductase</fullName>
        <ecNumber evidence="2">1.-.-.-</ecNumber>
    </submittedName>
</protein>
<dbReference type="SUPFAM" id="SSF50475">
    <property type="entry name" value="FMN-binding split barrel"/>
    <property type="match status" value="1"/>
</dbReference>
<dbReference type="NCBIfam" id="TIGR03666">
    <property type="entry name" value="Rv2061_F420"/>
    <property type="match status" value="1"/>
</dbReference>
<dbReference type="EMBL" id="JACNJN010000108">
    <property type="protein sequence ID" value="MBC8335412.1"/>
    <property type="molecule type" value="Genomic_DNA"/>
</dbReference>
<comment type="caution">
    <text evidence="2">The sequence shown here is derived from an EMBL/GenBank/DDBJ whole genome shotgun (WGS) entry which is preliminary data.</text>
</comment>
<dbReference type="GO" id="GO:0005829">
    <property type="term" value="C:cytosol"/>
    <property type="evidence" value="ECO:0007669"/>
    <property type="project" value="TreeGrafter"/>
</dbReference>
<dbReference type="InterPro" id="IPR012349">
    <property type="entry name" value="Split_barrel_FMN-bd"/>
</dbReference>
<gene>
    <name evidence="2" type="ORF">H8E29_09120</name>
</gene>
<sequence>MKEQFNNQNYITIETFRKSGIGVRTPVWFAKDENAFYVWTEANSGKAKRIRRDGAVKIAPSTARGEPVGEWVGAQATADSSPEALAHNIKLMKKKYGLAFLGFRLMGKLRKANYTAIKIELGN</sequence>
<keyword evidence="1 2" id="KW-0560">Oxidoreductase</keyword>
<dbReference type="GO" id="GO:0016627">
    <property type="term" value="F:oxidoreductase activity, acting on the CH-CH group of donors"/>
    <property type="evidence" value="ECO:0007669"/>
    <property type="project" value="TreeGrafter"/>
</dbReference>
<dbReference type="EC" id="1.-.-.-" evidence="2"/>
<dbReference type="PANTHER" id="PTHR35176:SF11">
    <property type="entry name" value="PYRIDOXAMINE 5'-PHOSPHATE OXIDASE FAMILY PROTEIN"/>
    <property type="match status" value="1"/>
</dbReference>
<name>A0A8J6TJC8_9CHLR</name>
<evidence type="ECO:0000313" key="2">
    <source>
        <dbReference type="EMBL" id="MBC8335412.1"/>
    </source>
</evidence>
<dbReference type="Gene3D" id="2.30.110.10">
    <property type="entry name" value="Electron Transport, Fmn-binding Protein, Chain A"/>
    <property type="match status" value="1"/>
</dbReference>
<evidence type="ECO:0000313" key="3">
    <source>
        <dbReference type="Proteomes" id="UP000614469"/>
    </source>
</evidence>
<reference evidence="2 3" key="1">
    <citation type="submission" date="2020-08" db="EMBL/GenBank/DDBJ databases">
        <title>Bridging the membrane lipid divide: bacteria of the FCB group superphylum have the potential to synthesize archaeal ether lipids.</title>
        <authorList>
            <person name="Villanueva L."/>
            <person name="Von Meijenfeldt F.A.B."/>
            <person name="Westbye A.B."/>
            <person name="Yadav S."/>
            <person name="Hopmans E.C."/>
            <person name="Dutilh B.E."/>
            <person name="Sinninghe Damste J.S."/>
        </authorList>
    </citation>
    <scope>NUCLEOTIDE SEQUENCE [LARGE SCALE GENOMIC DNA]</scope>
    <source>
        <strain evidence="2">NIOZ-UU36</strain>
    </source>
</reference>
<dbReference type="GO" id="GO:0070967">
    <property type="term" value="F:coenzyme F420 binding"/>
    <property type="evidence" value="ECO:0007669"/>
    <property type="project" value="TreeGrafter"/>
</dbReference>